<sequence length="304" mass="33847">MNAITGALAAAPGPQDDLDPAGLVVTRLGPVLGAEIAGIDLRQAPSPEQARALRALWVRHKVLVFRDQDLSHAQHIAFARLFGELEGHPVTQHVPGHPEVLIISSDEIRKFVPTPDVLSFYKTLNKWHADVTFREKPSLGAALRSRIIPDLGGDTIFADAVAVYDALPADVKARIEDLEAEHDILKSFGFRVSDEKRAALALEYPPRLHPVVPRHPETGEKLLFVNSAFTNRIVGLPEQEAEDLLHYLLEQFKVPEHQVRIRWGVNSIVLWDNRATQHYAVGDYWPEDRILERVTLAGDSVPGR</sequence>
<comment type="caution">
    <text evidence="7">The sequence shown here is derived from an EMBL/GenBank/DDBJ whole genome shotgun (WGS) entry which is preliminary data.</text>
</comment>
<keyword evidence="4" id="KW-0560">Oxidoreductase</keyword>
<dbReference type="Proteomes" id="UP000246077">
    <property type="component" value="Unassembled WGS sequence"/>
</dbReference>
<accession>A0A317DT51</accession>
<dbReference type="InterPro" id="IPR042098">
    <property type="entry name" value="TauD-like_sf"/>
</dbReference>
<reference evidence="8" key="1">
    <citation type="submission" date="2018-05" db="EMBL/GenBank/DDBJ databases">
        <title>Zavarzinia sp. HR-AS.</title>
        <authorList>
            <person name="Lee Y."/>
            <person name="Jeon C.O."/>
        </authorList>
    </citation>
    <scope>NUCLEOTIDE SEQUENCE [LARGE SCALE GENOMIC DNA]</scope>
    <source>
        <strain evidence="8">DSM 1231</strain>
    </source>
</reference>
<dbReference type="SUPFAM" id="SSF51197">
    <property type="entry name" value="Clavaminate synthase-like"/>
    <property type="match status" value="1"/>
</dbReference>
<dbReference type="GO" id="GO:0016706">
    <property type="term" value="F:2-oxoglutarate-dependent dioxygenase activity"/>
    <property type="evidence" value="ECO:0007669"/>
    <property type="project" value="TreeGrafter"/>
</dbReference>
<keyword evidence="5" id="KW-0408">Iron</keyword>
<protein>
    <submittedName>
        <fullName evidence="7">Taurine dioxygenase</fullName>
    </submittedName>
</protein>
<dbReference type="EMBL" id="QGLF01000008">
    <property type="protein sequence ID" value="PWR17867.1"/>
    <property type="molecule type" value="Genomic_DNA"/>
</dbReference>
<keyword evidence="3 7" id="KW-0223">Dioxygenase</keyword>
<comment type="similarity">
    <text evidence="1">Belongs to the TfdA dioxygenase family.</text>
</comment>
<dbReference type="Pfam" id="PF02668">
    <property type="entry name" value="TauD"/>
    <property type="match status" value="1"/>
</dbReference>
<evidence type="ECO:0000256" key="2">
    <source>
        <dbReference type="ARBA" id="ARBA00022723"/>
    </source>
</evidence>
<evidence type="ECO:0000313" key="8">
    <source>
        <dbReference type="Proteomes" id="UP000246077"/>
    </source>
</evidence>
<dbReference type="InterPro" id="IPR003819">
    <property type="entry name" value="TauD/TfdA-like"/>
</dbReference>
<name>A0A317DT51_9PROT</name>
<dbReference type="GO" id="GO:0005737">
    <property type="term" value="C:cytoplasm"/>
    <property type="evidence" value="ECO:0007669"/>
    <property type="project" value="TreeGrafter"/>
</dbReference>
<dbReference type="Gene3D" id="3.60.130.10">
    <property type="entry name" value="Clavaminate synthase-like"/>
    <property type="match status" value="1"/>
</dbReference>
<dbReference type="OrthoDB" id="7346227at2"/>
<evidence type="ECO:0000256" key="1">
    <source>
        <dbReference type="ARBA" id="ARBA00005896"/>
    </source>
</evidence>
<evidence type="ECO:0000256" key="4">
    <source>
        <dbReference type="ARBA" id="ARBA00023002"/>
    </source>
</evidence>
<dbReference type="GO" id="GO:0046872">
    <property type="term" value="F:metal ion binding"/>
    <property type="evidence" value="ECO:0007669"/>
    <property type="project" value="UniProtKB-KW"/>
</dbReference>
<dbReference type="AlphaFoldDB" id="A0A317DT51"/>
<keyword evidence="8" id="KW-1185">Reference proteome</keyword>
<organism evidence="7 8">
    <name type="scientific">Zavarzinia compransoris</name>
    <dbReference type="NCBI Taxonomy" id="1264899"/>
    <lineage>
        <taxon>Bacteria</taxon>
        <taxon>Pseudomonadati</taxon>
        <taxon>Pseudomonadota</taxon>
        <taxon>Alphaproteobacteria</taxon>
        <taxon>Rhodospirillales</taxon>
        <taxon>Zavarziniaceae</taxon>
        <taxon>Zavarzinia</taxon>
    </lineage>
</organism>
<dbReference type="PANTHER" id="PTHR30468:SF1">
    <property type="entry name" value="ALPHA-KETOGLUTARATE-DEPENDENT SULFONATE DIOXYGENASE"/>
    <property type="match status" value="1"/>
</dbReference>
<dbReference type="RefSeq" id="WP_109923396.1">
    <property type="nucleotide sequence ID" value="NZ_QGLF01000008.1"/>
</dbReference>
<keyword evidence="2" id="KW-0479">Metal-binding</keyword>
<feature type="domain" description="TauD/TfdA-like" evidence="6">
    <location>
        <begin position="26"/>
        <end position="295"/>
    </location>
</feature>
<evidence type="ECO:0000313" key="7">
    <source>
        <dbReference type="EMBL" id="PWR17867.1"/>
    </source>
</evidence>
<gene>
    <name evidence="7" type="ORF">DKG75_21875</name>
</gene>
<proteinExistence type="inferred from homology"/>
<evidence type="ECO:0000256" key="3">
    <source>
        <dbReference type="ARBA" id="ARBA00022964"/>
    </source>
</evidence>
<dbReference type="InterPro" id="IPR051323">
    <property type="entry name" value="AtsK-like"/>
</dbReference>
<evidence type="ECO:0000259" key="6">
    <source>
        <dbReference type="Pfam" id="PF02668"/>
    </source>
</evidence>
<dbReference type="PANTHER" id="PTHR30468">
    <property type="entry name" value="ALPHA-KETOGLUTARATE-DEPENDENT SULFONATE DIOXYGENASE"/>
    <property type="match status" value="1"/>
</dbReference>
<evidence type="ECO:0000256" key="5">
    <source>
        <dbReference type="ARBA" id="ARBA00023004"/>
    </source>
</evidence>